<dbReference type="EMBL" id="UYRS01018588">
    <property type="protein sequence ID" value="VDK38034.1"/>
    <property type="molecule type" value="Genomic_DNA"/>
</dbReference>
<accession>A0A0R3W9R1</accession>
<dbReference type="AlphaFoldDB" id="A0A0R3W9R1"/>
<organism evidence="4">
    <name type="scientific">Taenia asiatica</name>
    <name type="common">Asian tapeworm</name>
    <dbReference type="NCBI Taxonomy" id="60517"/>
    <lineage>
        <taxon>Eukaryota</taxon>
        <taxon>Metazoa</taxon>
        <taxon>Spiralia</taxon>
        <taxon>Lophotrochozoa</taxon>
        <taxon>Platyhelminthes</taxon>
        <taxon>Cestoda</taxon>
        <taxon>Eucestoda</taxon>
        <taxon>Cyclophyllidea</taxon>
        <taxon>Taeniidae</taxon>
        <taxon>Taenia</taxon>
    </lineage>
</organism>
<keyword evidence="1" id="KW-0812">Transmembrane</keyword>
<evidence type="ECO:0000313" key="3">
    <source>
        <dbReference type="Proteomes" id="UP000282613"/>
    </source>
</evidence>
<gene>
    <name evidence="2" type="ORF">TASK_LOCUS7214</name>
</gene>
<feature type="transmembrane region" description="Helical" evidence="1">
    <location>
        <begin position="27"/>
        <end position="46"/>
    </location>
</feature>
<dbReference type="Proteomes" id="UP000282613">
    <property type="component" value="Unassembled WGS sequence"/>
</dbReference>
<evidence type="ECO:0000313" key="4">
    <source>
        <dbReference type="WBParaSite" id="TASK_0000721301-mRNA-1"/>
    </source>
</evidence>
<keyword evidence="1" id="KW-1133">Transmembrane helix</keyword>
<reference evidence="2 3" key="2">
    <citation type="submission" date="2018-11" db="EMBL/GenBank/DDBJ databases">
        <authorList>
            <consortium name="Pathogen Informatics"/>
        </authorList>
    </citation>
    <scope>NUCLEOTIDE SEQUENCE [LARGE SCALE GENOMIC DNA]</scope>
</reference>
<feature type="transmembrane region" description="Helical" evidence="1">
    <location>
        <begin position="58"/>
        <end position="77"/>
    </location>
</feature>
<keyword evidence="3" id="KW-1185">Reference proteome</keyword>
<name>A0A0R3W9R1_TAEAS</name>
<proteinExistence type="predicted"/>
<sequence length="88" mass="10352">MADIPFTRLPCRTCATGIRKVLEQFDFRLRVCLALLVIFINLNIAMEYYRLHFPLMANLQPFCILYTIMVFCGQQIVRTHIERVSRAI</sequence>
<evidence type="ECO:0000256" key="1">
    <source>
        <dbReference type="SAM" id="Phobius"/>
    </source>
</evidence>
<protein>
    <submittedName>
        <fullName evidence="4">DUF5658 domain-containing protein</fullName>
    </submittedName>
</protein>
<evidence type="ECO:0000313" key="2">
    <source>
        <dbReference type="EMBL" id="VDK38034.1"/>
    </source>
</evidence>
<keyword evidence="1" id="KW-0472">Membrane</keyword>
<reference evidence="4" key="1">
    <citation type="submission" date="2017-02" db="UniProtKB">
        <authorList>
            <consortium name="WormBaseParasite"/>
        </authorList>
    </citation>
    <scope>IDENTIFICATION</scope>
</reference>
<dbReference type="WBParaSite" id="TASK_0000721301-mRNA-1">
    <property type="protein sequence ID" value="TASK_0000721301-mRNA-1"/>
    <property type="gene ID" value="TASK_0000721301"/>
</dbReference>